<dbReference type="Proteomes" id="UP000006001">
    <property type="component" value="Unassembled WGS sequence"/>
</dbReference>
<protein>
    <submittedName>
        <fullName evidence="1">Uncharacterized protein</fullName>
    </submittedName>
</protein>
<keyword evidence="2" id="KW-1185">Reference proteome</keyword>
<reference evidence="1" key="1">
    <citation type="submission" date="2009-10" db="EMBL/GenBank/DDBJ databases">
        <authorList>
            <person name="Weinstock G."/>
            <person name="Sodergren E."/>
            <person name="Clifton S."/>
            <person name="Fulton L."/>
            <person name="Fulton B."/>
            <person name="Courtney L."/>
            <person name="Fronick C."/>
            <person name="Harrison M."/>
            <person name="Strong C."/>
            <person name="Farmer C."/>
            <person name="Delahaunty K."/>
            <person name="Markovic C."/>
            <person name="Hall O."/>
            <person name="Minx P."/>
            <person name="Tomlinson C."/>
            <person name="Mitreva M."/>
            <person name="Nelson J."/>
            <person name="Hou S."/>
            <person name="Wollam A."/>
            <person name="Pepin K.H."/>
            <person name="Johnson M."/>
            <person name="Bhonagiri V."/>
            <person name="Nash W.E."/>
            <person name="Warren W."/>
            <person name="Chinwalla A."/>
            <person name="Mardis E.R."/>
            <person name="Wilson R.K."/>
        </authorList>
    </citation>
    <scope>NUCLEOTIDE SEQUENCE [LARGE SCALE GENOMIC DNA]</scope>
    <source>
        <strain evidence="1">ATCC 700122</strain>
    </source>
</reference>
<dbReference type="AlphaFoldDB" id="D0WIJ2"/>
<evidence type="ECO:0000313" key="2">
    <source>
        <dbReference type="Proteomes" id="UP000006001"/>
    </source>
</evidence>
<dbReference type="HOGENOM" id="CLU_2994317_0_0_11"/>
<dbReference type="EMBL" id="ACUX02000016">
    <property type="protein sequence ID" value="EEZ60860.1"/>
    <property type="molecule type" value="Genomic_DNA"/>
</dbReference>
<gene>
    <name evidence="1" type="ORF">HMPREF0762_01668</name>
</gene>
<evidence type="ECO:0000313" key="1">
    <source>
        <dbReference type="EMBL" id="EEZ60860.1"/>
    </source>
</evidence>
<organism evidence="1 2">
    <name type="scientific">Slackia exigua (strain ATCC 700122 / DSM 15923 / CIP 105133 / JCM 11022 / KCTC 5966 / S-7)</name>
    <dbReference type="NCBI Taxonomy" id="649764"/>
    <lineage>
        <taxon>Bacteria</taxon>
        <taxon>Bacillati</taxon>
        <taxon>Actinomycetota</taxon>
        <taxon>Coriobacteriia</taxon>
        <taxon>Eggerthellales</taxon>
        <taxon>Eggerthellaceae</taxon>
        <taxon>Slackia</taxon>
    </lineage>
</organism>
<name>D0WIJ2_SLAES</name>
<sequence length="57" mass="6517">MRRICTNLGINGAYGYSPAQCMAALPMPIEHAHYARFAHIVLFSRAIRFSYDSIRTR</sequence>
<proteinExistence type="predicted"/>
<accession>D0WIJ2</accession>
<comment type="caution">
    <text evidence="1">The sequence shown here is derived from an EMBL/GenBank/DDBJ whole genome shotgun (WGS) entry which is preliminary data.</text>
</comment>